<name>A0A812JL06_9DINO</name>
<evidence type="ECO:0000313" key="2">
    <source>
        <dbReference type="Proteomes" id="UP000604046"/>
    </source>
</evidence>
<dbReference type="Proteomes" id="UP000604046">
    <property type="component" value="Unassembled WGS sequence"/>
</dbReference>
<dbReference type="AlphaFoldDB" id="A0A812JL06"/>
<comment type="caution">
    <text evidence="1">The sequence shown here is derived from an EMBL/GenBank/DDBJ whole genome shotgun (WGS) entry which is preliminary data.</text>
</comment>
<sequence>MPDAQINGCADSAYSNLCGCQSAQFDVQAAEQERAQMVVAQECCPPEALEHENNRCTLTLEWPISSMRMRRSCFWQLRCLHAFLQHGLGRPLRRAGEHHCLKEWLLERLLEAGPQTLPRSLGRRSLP</sequence>
<keyword evidence="2" id="KW-1185">Reference proteome</keyword>
<organism evidence="1 2">
    <name type="scientific">Symbiodinium natans</name>
    <dbReference type="NCBI Taxonomy" id="878477"/>
    <lineage>
        <taxon>Eukaryota</taxon>
        <taxon>Sar</taxon>
        <taxon>Alveolata</taxon>
        <taxon>Dinophyceae</taxon>
        <taxon>Suessiales</taxon>
        <taxon>Symbiodiniaceae</taxon>
        <taxon>Symbiodinium</taxon>
    </lineage>
</organism>
<reference evidence="1" key="1">
    <citation type="submission" date="2021-02" db="EMBL/GenBank/DDBJ databases">
        <authorList>
            <person name="Dougan E. K."/>
            <person name="Rhodes N."/>
            <person name="Thang M."/>
            <person name="Chan C."/>
        </authorList>
    </citation>
    <scope>NUCLEOTIDE SEQUENCE</scope>
</reference>
<accession>A0A812JL06</accession>
<dbReference type="EMBL" id="CAJNDS010000433">
    <property type="protein sequence ID" value="CAE7205518.1"/>
    <property type="molecule type" value="Genomic_DNA"/>
</dbReference>
<feature type="non-terminal residue" evidence="1">
    <location>
        <position position="1"/>
    </location>
</feature>
<protein>
    <submittedName>
        <fullName evidence="1">Uncharacterized protein</fullName>
    </submittedName>
</protein>
<proteinExistence type="predicted"/>
<gene>
    <name evidence="1" type="ORF">SNAT2548_LOCUS6480</name>
</gene>
<evidence type="ECO:0000313" key="1">
    <source>
        <dbReference type="EMBL" id="CAE7205518.1"/>
    </source>
</evidence>